<comment type="caution">
    <text evidence="1">The sequence shown here is derived from an EMBL/GenBank/DDBJ whole genome shotgun (WGS) entry which is preliminary data.</text>
</comment>
<dbReference type="AlphaFoldDB" id="X0Z143"/>
<protein>
    <submittedName>
        <fullName evidence="1">Uncharacterized protein</fullName>
    </submittedName>
</protein>
<organism evidence="1">
    <name type="scientific">marine sediment metagenome</name>
    <dbReference type="NCBI Taxonomy" id="412755"/>
    <lineage>
        <taxon>unclassified sequences</taxon>
        <taxon>metagenomes</taxon>
        <taxon>ecological metagenomes</taxon>
    </lineage>
</organism>
<evidence type="ECO:0000313" key="1">
    <source>
        <dbReference type="EMBL" id="GAG52342.1"/>
    </source>
</evidence>
<accession>X0Z143</accession>
<dbReference type="EMBL" id="BARS01053559">
    <property type="protein sequence ID" value="GAG52342.1"/>
    <property type="molecule type" value="Genomic_DNA"/>
</dbReference>
<reference evidence="1" key="1">
    <citation type="journal article" date="2014" name="Front. Microbiol.">
        <title>High frequency of phylogenetically diverse reductive dehalogenase-homologous genes in deep subseafloor sedimentary metagenomes.</title>
        <authorList>
            <person name="Kawai M."/>
            <person name="Futagami T."/>
            <person name="Toyoda A."/>
            <person name="Takaki Y."/>
            <person name="Nishi S."/>
            <person name="Hori S."/>
            <person name="Arai W."/>
            <person name="Tsubouchi T."/>
            <person name="Morono Y."/>
            <person name="Uchiyama I."/>
            <person name="Ito T."/>
            <person name="Fujiyama A."/>
            <person name="Inagaki F."/>
            <person name="Takami H."/>
        </authorList>
    </citation>
    <scope>NUCLEOTIDE SEQUENCE</scope>
    <source>
        <strain evidence="1">Expedition CK06-06</strain>
    </source>
</reference>
<proteinExistence type="predicted"/>
<name>X0Z143_9ZZZZ</name>
<feature type="non-terminal residue" evidence="1">
    <location>
        <position position="1"/>
    </location>
</feature>
<feature type="non-terminal residue" evidence="1">
    <location>
        <position position="225"/>
    </location>
</feature>
<sequence>HGWFHETSFTTATVPPISQYKVFYHIYAGKDSGVYYSVYLRSPIGSSFYADVSRVDVASGYIERGGYASETRDMLEVSGYEKMCINVQGQEECGFKEVSTSFALDYLQDEYVKDQAERTDIKSEKECISGSASVYGMATPNVQAGVESVIEPQIYNQGVVRVCATSNPGEATDKTRWAEVGTCGGNIKCWLDKDSVKGAVEFEESLEGLKEVTEDALEKLRRANS</sequence>
<gene>
    <name evidence="1" type="ORF">S01H1_79447</name>
</gene>